<dbReference type="Proteomes" id="UP000267035">
    <property type="component" value="Unassembled WGS sequence"/>
</dbReference>
<dbReference type="RefSeq" id="WP_122254327.1">
    <property type="nucleotide sequence ID" value="NZ_RDQL01000012.1"/>
</dbReference>
<dbReference type="AlphaFoldDB" id="A0A3M6Q5L4"/>
<reference evidence="9 10" key="1">
    <citation type="submission" date="2018-10" db="EMBL/GenBank/DDBJ databases">
        <title>Comamonadaceae CDC group NO-1 genome sequencing and assembly.</title>
        <authorList>
            <person name="Bernier A.-M."/>
            <person name="Bernard K."/>
        </authorList>
    </citation>
    <scope>NUCLEOTIDE SEQUENCE [LARGE SCALE GENOMIC DNA]</scope>
    <source>
        <strain evidence="9 10">NML161473</strain>
    </source>
</reference>
<keyword evidence="3 7" id="KW-0732">Signal</keyword>
<comment type="caution">
    <text evidence="9">The sequence shown here is derived from an EMBL/GenBank/DDBJ whole genome shotgun (WGS) entry which is preliminary data.</text>
</comment>
<proteinExistence type="inferred from homology"/>
<organism evidence="9 10">
    <name type="scientific">Allofranklinella schreckenbergeri</name>
    <dbReference type="NCBI Taxonomy" id="1076744"/>
    <lineage>
        <taxon>Bacteria</taxon>
        <taxon>Pseudomonadati</taxon>
        <taxon>Pseudomonadota</taxon>
        <taxon>Betaproteobacteria</taxon>
        <taxon>Burkholderiales</taxon>
        <taxon>Comamonadaceae</taxon>
        <taxon>Allofranklinella</taxon>
    </lineage>
</organism>
<dbReference type="SUPFAM" id="SSF51695">
    <property type="entry name" value="PLC-like phosphodiesterases"/>
    <property type="match status" value="1"/>
</dbReference>
<dbReference type="PROSITE" id="PS51704">
    <property type="entry name" value="GP_PDE"/>
    <property type="match status" value="1"/>
</dbReference>
<evidence type="ECO:0000256" key="7">
    <source>
        <dbReference type="SAM" id="SignalP"/>
    </source>
</evidence>
<gene>
    <name evidence="9" type="ORF">EBQ25_09340</name>
</gene>
<keyword evidence="10" id="KW-1185">Reference proteome</keyword>
<dbReference type="PANTHER" id="PTHR43620">
    <property type="entry name" value="GLYCEROPHOSPHORYL DIESTER PHOSPHODIESTERASE"/>
    <property type="match status" value="1"/>
</dbReference>
<keyword evidence="4" id="KW-0319">Glycerol metabolism</keyword>
<evidence type="ECO:0000313" key="9">
    <source>
        <dbReference type="EMBL" id="RMW98483.1"/>
    </source>
</evidence>
<evidence type="ECO:0000256" key="5">
    <source>
        <dbReference type="ARBA" id="ARBA00022801"/>
    </source>
</evidence>
<evidence type="ECO:0000256" key="1">
    <source>
        <dbReference type="ARBA" id="ARBA00007277"/>
    </source>
</evidence>
<feature type="signal peptide" evidence="7">
    <location>
        <begin position="1"/>
        <end position="24"/>
    </location>
</feature>
<evidence type="ECO:0000313" key="10">
    <source>
        <dbReference type="Proteomes" id="UP000267035"/>
    </source>
</evidence>
<dbReference type="GO" id="GO:0042597">
    <property type="term" value="C:periplasmic space"/>
    <property type="evidence" value="ECO:0007669"/>
    <property type="project" value="TreeGrafter"/>
</dbReference>
<name>A0A3M6Q5L4_9BURK</name>
<protein>
    <recommendedName>
        <fullName evidence="2">glycerophosphodiester phosphodiesterase</fullName>
        <ecNumber evidence="2">3.1.4.46</ecNumber>
    </recommendedName>
</protein>
<accession>A0A3M6Q5L4</accession>
<dbReference type="EC" id="3.1.4.46" evidence="2"/>
<dbReference type="InterPro" id="IPR030395">
    <property type="entry name" value="GP_PDE_dom"/>
</dbReference>
<evidence type="ECO:0000256" key="4">
    <source>
        <dbReference type="ARBA" id="ARBA00022798"/>
    </source>
</evidence>
<feature type="chain" id="PRO_5018244935" description="glycerophosphodiester phosphodiesterase" evidence="7">
    <location>
        <begin position="25"/>
        <end position="390"/>
    </location>
</feature>
<dbReference type="PANTHER" id="PTHR43620:SF7">
    <property type="entry name" value="GLYCEROPHOSPHODIESTER PHOSPHODIESTERASE GDPD5-RELATED"/>
    <property type="match status" value="1"/>
</dbReference>
<dbReference type="GO" id="GO:0006629">
    <property type="term" value="P:lipid metabolic process"/>
    <property type="evidence" value="ECO:0007669"/>
    <property type="project" value="InterPro"/>
</dbReference>
<evidence type="ECO:0000256" key="6">
    <source>
        <dbReference type="ARBA" id="ARBA00047512"/>
    </source>
</evidence>
<dbReference type="Pfam" id="PF03009">
    <property type="entry name" value="GDPD"/>
    <property type="match status" value="1"/>
</dbReference>
<dbReference type="GO" id="GO:0008889">
    <property type="term" value="F:glycerophosphodiester phosphodiesterase activity"/>
    <property type="evidence" value="ECO:0007669"/>
    <property type="project" value="UniProtKB-EC"/>
</dbReference>
<dbReference type="InterPro" id="IPR017946">
    <property type="entry name" value="PLC-like_Pdiesterase_TIM-brl"/>
</dbReference>
<comment type="similarity">
    <text evidence="1">Belongs to the glycerophosphoryl diester phosphodiesterase family.</text>
</comment>
<evidence type="ECO:0000259" key="8">
    <source>
        <dbReference type="PROSITE" id="PS51704"/>
    </source>
</evidence>
<evidence type="ECO:0000256" key="3">
    <source>
        <dbReference type="ARBA" id="ARBA00022729"/>
    </source>
</evidence>
<sequence>MPTPQWLRLPPLWACAALALSACSGDDAASRYPTLTGDAPLVIGHRGASGYLPEHTLESYRRAIALGADFIEPDLVATKDGHLIARHEPNISATTDVKDRPEFANRKRTMVVDGFEEEGWFASDFTLAEIKTLRAIQPLGERDQSHNGRYEIPTLDEVLALARSESQRSGRTIGVYPETKHPTYHQRLGLALEDRLLEALARYGYKDKTAPVIVQSFEVANLKYLRSKTQVRLVQLIDGYDLNPDGSVDQSLPWGQPYDLTAAGDRRTYIDLLTPAGLQEIATYADGIGPWKPYLIPSRQTLDAAGKPVDLNRDGRIDERDRTLMPATAVVANAHKAGLMVHPYTFRSEARRLAANFQGDPKAEYRAFYELGVDGVFSDFPDHAVAARER</sequence>
<evidence type="ECO:0000256" key="2">
    <source>
        <dbReference type="ARBA" id="ARBA00012247"/>
    </source>
</evidence>
<dbReference type="Gene3D" id="3.20.20.190">
    <property type="entry name" value="Phosphatidylinositol (PI) phosphodiesterase"/>
    <property type="match status" value="1"/>
</dbReference>
<feature type="domain" description="GP-PDE" evidence="8">
    <location>
        <begin position="40"/>
        <end position="388"/>
    </location>
</feature>
<keyword evidence="5" id="KW-0378">Hydrolase</keyword>
<dbReference type="EMBL" id="RDQL01000012">
    <property type="protein sequence ID" value="RMW98483.1"/>
    <property type="molecule type" value="Genomic_DNA"/>
</dbReference>
<dbReference type="CDD" id="cd08602">
    <property type="entry name" value="GDPD_ScGlpQ1_like"/>
    <property type="match status" value="1"/>
</dbReference>
<dbReference type="GO" id="GO:0006071">
    <property type="term" value="P:glycerol metabolic process"/>
    <property type="evidence" value="ECO:0007669"/>
    <property type="project" value="UniProtKB-KW"/>
</dbReference>
<comment type="catalytic activity">
    <reaction evidence="6">
        <text>a sn-glycero-3-phosphodiester + H2O = an alcohol + sn-glycerol 3-phosphate + H(+)</text>
        <dbReference type="Rhea" id="RHEA:12969"/>
        <dbReference type="ChEBI" id="CHEBI:15377"/>
        <dbReference type="ChEBI" id="CHEBI:15378"/>
        <dbReference type="ChEBI" id="CHEBI:30879"/>
        <dbReference type="ChEBI" id="CHEBI:57597"/>
        <dbReference type="ChEBI" id="CHEBI:83408"/>
        <dbReference type="EC" id="3.1.4.46"/>
    </reaction>
</comment>